<evidence type="ECO:0000313" key="2">
    <source>
        <dbReference type="Proteomes" id="UP000248423"/>
    </source>
</evidence>
<name>A0A319EA36_ASPSB</name>
<evidence type="ECO:0000313" key="1">
    <source>
        <dbReference type="EMBL" id="PYI04935.1"/>
    </source>
</evidence>
<dbReference type="VEuPathDB" id="FungiDB:BO78DRAFT_158922"/>
<reference evidence="1 2" key="1">
    <citation type="submission" date="2018-02" db="EMBL/GenBank/DDBJ databases">
        <title>The genomes of Aspergillus section Nigri reveals drivers in fungal speciation.</title>
        <authorList>
            <consortium name="DOE Joint Genome Institute"/>
            <person name="Vesth T.C."/>
            <person name="Nybo J."/>
            <person name="Theobald S."/>
            <person name="Brandl J."/>
            <person name="Frisvad J.C."/>
            <person name="Nielsen K.F."/>
            <person name="Lyhne E.K."/>
            <person name="Kogle M.E."/>
            <person name="Kuo A."/>
            <person name="Riley R."/>
            <person name="Clum A."/>
            <person name="Nolan M."/>
            <person name="Lipzen A."/>
            <person name="Salamov A."/>
            <person name="Henrissat B."/>
            <person name="Wiebenga A."/>
            <person name="De vries R.P."/>
            <person name="Grigoriev I.V."/>
            <person name="Mortensen U.H."/>
            <person name="Andersen M.R."/>
            <person name="Baker S.E."/>
        </authorList>
    </citation>
    <scope>NUCLEOTIDE SEQUENCE [LARGE SCALE GENOMIC DNA]</scope>
    <source>
        <strain evidence="1 2">CBS 121057</strain>
    </source>
</reference>
<sequence>MGQLDRLLACWRAVHSRKVAFLPSSDRCFCRWLLFASSLCMGSSKTDCSRRRSEADESDIVASSFNTIKF</sequence>
<protein>
    <submittedName>
        <fullName evidence="1">Uncharacterized protein</fullName>
    </submittedName>
</protein>
<dbReference type="AlphaFoldDB" id="A0A319EA36"/>
<accession>A0A319EA36</accession>
<keyword evidence="2" id="KW-1185">Reference proteome</keyword>
<dbReference type="EMBL" id="KZ826363">
    <property type="protein sequence ID" value="PYI04935.1"/>
    <property type="molecule type" value="Genomic_DNA"/>
</dbReference>
<organism evidence="1 2">
    <name type="scientific">Aspergillus sclerotiicarbonarius (strain CBS 121057 / IBT 28362)</name>
    <dbReference type="NCBI Taxonomy" id="1448318"/>
    <lineage>
        <taxon>Eukaryota</taxon>
        <taxon>Fungi</taxon>
        <taxon>Dikarya</taxon>
        <taxon>Ascomycota</taxon>
        <taxon>Pezizomycotina</taxon>
        <taxon>Eurotiomycetes</taxon>
        <taxon>Eurotiomycetidae</taxon>
        <taxon>Eurotiales</taxon>
        <taxon>Aspergillaceae</taxon>
        <taxon>Aspergillus</taxon>
        <taxon>Aspergillus subgen. Circumdati</taxon>
    </lineage>
</organism>
<proteinExistence type="predicted"/>
<gene>
    <name evidence="1" type="ORF">BO78DRAFT_158922</name>
</gene>
<dbReference type="Proteomes" id="UP000248423">
    <property type="component" value="Unassembled WGS sequence"/>
</dbReference>